<evidence type="ECO:0000256" key="4">
    <source>
        <dbReference type="ARBA" id="ARBA00022692"/>
    </source>
</evidence>
<evidence type="ECO:0000256" key="1">
    <source>
        <dbReference type="ARBA" id="ARBA00004651"/>
    </source>
</evidence>
<evidence type="ECO:0000256" key="6">
    <source>
        <dbReference type="ARBA" id="ARBA00023136"/>
    </source>
</evidence>
<dbReference type="Gene3D" id="1.10.3720.10">
    <property type="entry name" value="MetI-like"/>
    <property type="match status" value="1"/>
</dbReference>
<dbReference type="Pfam" id="PF00528">
    <property type="entry name" value="BPD_transp_1"/>
    <property type="match status" value="1"/>
</dbReference>
<feature type="transmembrane region" description="Helical" evidence="7">
    <location>
        <begin position="86"/>
        <end position="104"/>
    </location>
</feature>
<keyword evidence="4 7" id="KW-0812">Transmembrane</keyword>
<evidence type="ECO:0000256" key="7">
    <source>
        <dbReference type="SAM" id="Phobius"/>
    </source>
</evidence>
<dbReference type="InterPro" id="IPR035906">
    <property type="entry name" value="MetI-like_sf"/>
</dbReference>
<reference evidence="9" key="1">
    <citation type="submission" date="2018-05" db="EMBL/GenBank/DDBJ databases">
        <authorList>
            <person name="Lanie J.A."/>
            <person name="Ng W.-L."/>
            <person name="Kazmierczak K.M."/>
            <person name="Andrzejewski T.M."/>
            <person name="Davidsen T.M."/>
            <person name="Wayne K.J."/>
            <person name="Tettelin H."/>
            <person name="Glass J.I."/>
            <person name="Rusch D."/>
            <person name="Podicherti R."/>
            <person name="Tsui H.-C.T."/>
            <person name="Winkler M.E."/>
        </authorList>
    </citation>
    <scope>NUCLEOTIDE SEQUENCE</scope>
</reference>
<evidence type="ECO:0000256" key="2">
    <source>
        <dbReference type="ARBA" id="ARBA00022448"/>
    </source>
</evidence>
<dbReference type="EMBL" id="UINC01007413">
    <property type="protein sequence ID" value="SVA33173.1"/>
    <property type="molecule type" value="Genomic_DNA"/>
</dbReference>
<dbReference type="SUPFAM" id="SSF161098">
    <property type="entry name" value="MetI-like"/>
    <property type="match status" value="1"/>
</dbReference>
<dbReference type="CDD" id="cd06261">
    <property type="entry name" value="TM_PBP2"/>
    <property type="match status" value="1"/>
</dbReference>
<organism evidence="9">
    <name type="scientific">marine metagenome</name>
    <dbReference type="NCBI Taxonomy" id="408172"/>
    <lineage>
        <taxon>unclassified sequences</taxon>
        <taxon>metagenomes</taxon>
        <taxon>ecological metagenomes</taxon>
    </lineage>
</organism>
<feature type="transmembrane region" description="Helical" evidence="7">
    <location>
        <begin position="220"/>
        <end position="241"/>
    </location>
</feature>
<name>A0A381V1R4_9ZZZZ</name>
<feature type="domain" description="ABC transmembrane type-1" evidence="8">
    <location>
        <begin position="51"/>
        <end position="241"/>
    </location>
</feature>
<protein>
    <recommendedName>
        <fullName evidence="8">ABC transmembrane type-1 domain-containing protein</fullName>
    </recommendedName>
</protein>
<dbReference type="GO" id="GO:0005886">
    <property type="term" value="C:plasma membrane"/>
    <property type="evidence" value="ECO:0007669"/>
    <property type="project" value="UniProtKB-SubCell"/>
</dbReference>
<evidence type="ECO:0000313" key="9">
    <source>
        <dbReference type="EMBL" id="SVA33173.1"/>
    </source>
</evidence>
<feature type="transmembrane region" description="Helical" evidence="7">
    <location>
        <begin position="110"/>
        <end position="136"/>
    </location>
</feature>
<dbReference type="GO" id="GO:0055085">
    <property type="term" value="P:transmembrane transport"/>
    <property type="evidence" value="ECO:0007669"/>
    <property type="project" value="InterPro"/>
</dbReference>
<gene>
    <name evidence="9" type="ORF">METZ01_LOCUS86027</name>
</gene>
<evidence type="ECO:0000259" key="8">
    <source>
        <dbReference type="PROSITE" id="PS50928"/>
    </source>
</evidence>
<dbReference type="PANTHER" id="PTHR43744">
    <property type="entry name" value="ABC TRANSPORTER PERMEASE PROTEIN MG189-RELATED-RELATED"/>
    <property type="match status" value="1"/>
</dbReference>
<comment type="subcellular location">
    <subcellularLocation>
        <location evidence="1">Cell membrane</location>
        <topology evidence="1">Multi-pass membrane protein</topology>
    </subcellularLocation>
</comment>
<dbReference type="PROSITE" id="PS50928">
    <property type="entry name" value="ABC_TM1"/>
    <property type="match status" value="1"/>
</dbReference>
<keyword evidence="2" id="KW-0813">Transport</keyword>
<keyword evidence="3" id="KW-1003">Cell membrane</keyword>
<evidence type="ECO:0000256" key="5">
    <source>
        <dbReference type="ARBA" id="ARBA00022989"/>
    </source>
</evidence>
<accession>A0A381V1R4</accession>
<proteinExistence type="predicted"/>
<dbReference type="InterPro" id="IPR000515">
    <property type="entry name" value="MetI-like"/>
</dbReference>
<keyword evidence="5 7" id="KW-1133">Transmembrane helix</keyword>
<feature type="transmembrane region" description="Helical" evidence="7">
    <location>
        <begin position="50"/>
        <end position="74"/>
    </location>
</feature>
<feature type="transmembrane region" description="Helical" evidence="7">
    <location>
        <begin position="157"/>
        <end position="180"/>
    </location>
</feature>
<dbReference type="PANTHER" id="PTHR43744:SF3">
    <property type="entry name" value="LACTOSE TRANSPORT SYSTEM PERMEASE PROTEIN LACG"/>
    <property type="match status" value="1"/>
</dbReference>
<sequence>MLALLWVSPLLYAVWAAIHPIEYEANFDITAPLTTYNFINAWSQAPFARYLINTVMMTTMIVICQFILCTFVAFAFARFEFPFKNFLFALVLLQLLIMPDILIVENYKTIRFLGIMDTILAIGLPYMASGFGIFLLRQTFMSIPKELDDAARIDGAGVLRIIWNVYVPLSIPTFVAYGLVSVSFHWNNFLWPLIITNSVETRPLTVGLSIFSMSEAGVEWATISAGTLMTTAPLFIAFLIFQRQFIASFMTAGIK</sequence>
<keyword evidence="6 7" id="KW-0472">Membrane</keyword>
<evidence type="ECO:0000256" key="3">
    <source>
        <dbReference type="ARBA" id="ARBA00022475"/>
    </source>
</evidence>
<dbReference type="AlphaFoldDB" id="A0A381V1R4"/>